<evidence type="ECO:0000256" key="4">
    <source>
        <dbReference type="ARBA" id="ARBA00022692"/>
    </source>
</evidence>
<comment type="function">
    <text evidence="7">Required for formation of the rod structure of the flagellar apparatus. Together with FliI and FliH, may constitute the export apparatus of flagellin.</text>
</comment>
<keyword evidence="9" id="KW-1185">Reference proteome</keyword>
<dbReference type="PIRSF" id="PIRSF005419">
    <property type="entry name" value="FlhA"/>
    <property type="match status" value="1"/>
</dbReference>
<protein>
    <recommendedName>
        <fullName evidence="7">Flagellar biosynthesis protein FlhA</fullName>
    </recommendedName>
</protein>
<dbReference type="OrthoDB" id="9759185at2"/>
<keyword evidence="6 7" id="KW-0472">Membrane</keyword>
<dbReference type="InterPro" id="IPR025505">
    <property type="entry name" value="FHIPEP_CS"/>
</dbReference>
<organism evidence="8 9">
    <name type="scientific">Desulfofervidus auxilii</name>
    <dbReference type="NCBI Taxonomy" id="1621989"/>
    <lineage>
        <taxon>Bacteria</taxon>
        <taxon>Pseudomonadati</taxon>
        <taxon>Thermodesulfobacteriota</taxon>
        <taxon>Candidatus Desulfofervidia</taxon>
        <taxon>Candidatus Desulfofervidales</taxon>
        <taxon>Candidatus Desulfofervidaceae</taxon>
        <taxon>Candidatus Desulfofervidus</taxon>
    </lineage>
</organism>
<dbReference type="NCBIfam" id="TIGR01398">
    <property type="entry name" value="FlhA"/>
    <property type="match status" value="1"/>
</dbReference>
<keyword evidence="7" id="KW-0653">Protein transport</keyword>
<evidence type="ECO:0000313" key="8">
    <source>
        <dbReference type="EMBL" id="AMM40551.1"/>
    </source>
</evidence>
<feature type="transmembrane region" description="Helical" evidence="7">
    <location>
        <begin position="20"/>
        <end position="37"/>
    </location>
</feature>
<sequence>MNRKVTVMDNPGMQMGSEVALSLGILAILIIILIPLPTTLLDMLLIFSISSSIIILLIALYTVKPLDLSIFPSILLVITLFRLSLNVASTKLILLHGNEGPFAAGKVIKSFGNVVVGGNYVVGFVIFIILVVINFIVITKGAARIAEVAARFTLDAMPGKQMSIDADLNAGLIDENEARERRALITKEADFYGAMDGASKFVRGDAIAGIFITLVNIIGGLIIGVFQKKMGLGEAAQNYTLLTIGDGLVSQIPALIVSTAAGIQVTKASSQESIGGEFAKQIFLEPDAIIMASGIIFLLGLVPGFPHLTFIIFSVMVAFLGYLAKKMEKVNLTKQEVKKTTPETESIESLPPLDILELEIGYGLISLVDPEQSGELLERIKALRRQFALEMGIIIPKVHIIDNLKLKSGEYVIVIKGIERARGEIMTGHYLAIETGEIKEKIQGIKTKEPVFGLPALWISEKEKEKAQVSGYTVVDPSTIIATHLSEIIKSYAHELLTRQEVQNILDSVSRQYPKLVEELTPSILPLGSIQKVLKNLLKERVSIRDSLTILETLADYGINIKDPDLLTEYVRTAISASIIKPYLTDNTLRVLITDQDIEEIIKKSMEDNASLTPEIMQKILTCIKDTINATPTLPHPIILCSPDIRMFLKKLTLQSMPQLVVLSTNEIPPNVKINIEKRVSLKHVN</sequence>
<dbReference type="InterPro" id="IPR001712">
    <property type="entry name" value="T3SS_FHIPEP"/>
</dbReference>
<dbReference type="PANTHER" id="PTHR30161">
    <property type="entry name" value="FLAGELLAR EXPORT PROTEIN, MEMBRANE FLHA SUBUNIT-RELATED"/>
    <property type="match status" value="1"/>
</dbReference>
<dbReference type="GO" id="GO:0009306">
    <property type="term" value="P:protein secretion"/>
    <property type="evidence" value="ECO:0007669"/>
    <property type="project" value="InterPro"/>
</dbReference>
<dbReference type="GO" id="GO:0005886">
    <property type="term" value="C:plasma membrane"/>
    <property type="evidence" value="ECO:0007669"/>
    <property type="project" value="UniProtKB-SubCell"/>
</dbReference>
<keyword evidence="8" id="KW-0969">Cilium</keyword>
<comment type="caution">
    <text evidence="7">Lacks conserved residue(s) required for the propagation of feature annotation.</text>
</comment>
<evidence type="ECO:0000256" key="5">
    <source>
        <dbReference type="ARBA" id="ARBA00022989"/>
    </source>
</evidence>
<dbReference type="RefSeq" id="WP_066061114.1">
    <property type="nucleotide sequence ID" value="NZ_CP013015.1"/>
</dbReference>
<dbReference type="GO" id="GO:0044780">
    <property type="term" value="P:bacterial-type flagellum assembly"/>
    <property type="evidence" value="ECO:0007669"/>
    <property type="project" value="InterPro"/>
</dbReference>
<gene>
    <name evidence="7" type="primary">flhA</name>
    <name evidence="8" type="ORF">HS1_000746</name>
</gene>
<dbReference type="AlphaFoldDB" id="A0A7U4QJM5"/>
<dbReference type="Gene3D" id="1.10.8.540">
    <property type="entry name" value="FHIPEP family, domain 3"/>
    <property type="match status" value="1"/>
</dbReference>
<feature type="transmembrane region" description="Helical" evidence="7">
    <location>
        <begin position="43"/>
        <end position="63"/>
    </location>
</feature>
<accession>A0A7U4QJM5</accession>
<keyword evidence="8" id="KW-0282">Flagellum</keyword>
<evidence type="ECO:0000256" key="7">
    <source>
        <dbReference type="RuleBase" id="RU364093"/>
    </source>
</evidence>
<evidence type="ECO:0000256" key="2">
    <source>
        <dbReference type="ARBA" id="ARBA00008835"/>
    </source>
</evidence>
<dbReference type="InterPro" id="IPR042196">
    <property type="entry name" value="FHIPEP_4"/>
</dbReference>
<evidence type="ECO:0000256" key="3">
    <source>
        <dbReference type="ARBA" id="ARBA00022475"/>
    </source>
</evidence>
<dbReference type="InterPro" id="IPR006301">
    <property type="entry name" value="FlhA"/>
</dbReference>
<keyword evidence="7" id="KW-1005">Bacterial flagellum biogenesis</keyword>
<comment type="subcellular location">
    <subcellularLocation>
        <location evidence="1 7">Cell membrane</location>
        <topology evidence="1 7">Multi-pass membrane protein</topology>
    </subcellularLocation>
</comment>
<proteinExistence type="inferred from homology"/>
<dbReference type="Gene3D" id="3.40.50.12790">
    <property type="entry name" value="FHIPEP family, domain 4"/>
    <property type="match status" value="1"/>
</dbReference>
<keyword evidence="4 7" id="KW-0812">Transmembrane</keyword>
<evidence type="ECO:0000256" key="6">
    <source>
        <dbReference type="ARBA" id="ARBA00023136"/>
    </source>
</evidence>
<dbReference type="EMBL" id="CP013015">
    <property type="protein sequence ID" value="AMM40551.1"/>
    <property type="molecule type" value="Genomic_DNA"/>
</dbReference>
<comment type="similarity">
    <text evidence="2 7">Belongs to the FHIPEP (flagella/HR/invasion proteins export pore) family.</text>
</comment>
<keyword evidence="7" id="KW-1006">Bacterial flagellum protein export</keyword>
<feature type="transmembrane region" description="Helical" evidence="7">
    <location>
        <begin position="114"/>
        <end position="137"/>
    </location>
</feature>
<dbReference type="PROSITE" id="PS00994">
    <property type="entry name" value="FHIPEP"/>
    <property type="match status" value="1"/>
</dbReference>
<keyword evidence="5 7" id="KW-1133">Transmembrane helix</keyword>
<name>A0A7U4QJM5_DESA2</name>
<dbReference type="InterPro" id="IPR042194">
    <property type="entry name" value="FHIPEP_1"/>
</dbReference>
<feature type="transmembrane region" description="Helical" evidence="7">
    <location>
        <begin position="206"/>
        <end position="227"/>
    </location>
</feature>
<evidence type="ECO:0000313" key="9">
    <source>
        <dbReference type="Proteomes" id="UP000070560"/>
    </source>
</evidence>
<evidence type="ECO:0000256" key="1">
    <source>
        <dbReference type="ARBA" id="ARBA00004651"/>
    </source>
</evidence>
<dbReference type="KEGG" id="daw:HS1_000746"/>
<keyword evidence="8" id="KW-0966">Cell projection</keyword>
<dbReference type="PANTHER" id="PTHR30161:SF1">
    <property type="entry name" value="FLAGELLAR BIOSYNTHESIS PROTEIN FLHA-RELATED"/>
    <property type="match status" value="1"/>
</dbReference>
<dbReference type="Gene3D" id="3.40.30.60">
    <property type="entry name" value="FHIPEP family, domain 1"/>
    <property type="match status" value="1"/>
</dbReference>
<feature type="transmembrane region" description="Helical" evidence="7">
    <location>
        <begin position="70"/>
        <end position="94"/>
    </location>
</feature>
<keyword evidence="3 7" id="KW-1003">Cell membrane</keyword>
<dbReference type="PRINTS" id="PR00949">
    <property type="entry name" value="TYPE3IMAPROT"/>
</dbReference>
<reference evidence="8 9" key="1">
    <citation type="submission" date="2015-10" db="EMBL/GenBank/DDBJ databases">
        <title>Candidatus Desulfofervidus auxilii, a hydrogenotrophic sulfate-reducing bacterium involved in the thermophilic anaerobic oxidation of methane.</title>
        <authorList>
            <person name="Krukenberg V."/>
            <person name="Richter M."/>
            <person name="Wegener G."/>
        </authorList>
    </citation>
    <scope>NUCLEOTIDE SEQUENCE [LARGE SCALE GENOMIC DNA]</scope>
    <source>
        <strain evidence="8 9">HS1</strain>
    </source>
</reference>
<keyword evidence="7" id="KW-0813">Transport</keyword>
<dbReference type="InterPro" id="IPR042193">
    <property type="entry name" value="FHIPEP_3"/>
</dbReference>
<dbReference type="Pfam" id="PF00771">
    <property type="entry name" value="FHIPEP"/>
    <property type="match status" value="1"/>
</dbReference>
<dbReference type="Proteomes" id="UP000070560">
    <property type="component" value="Chromosome"/>
</dbReference>